<dbReference type="PANTHER" id="PTHR33408:SF4">
    <property type="entry name" value="TRANSPOSASE DDE DOMAIN-CONTAINING PROTEIN"/>
    <property type="match status" value="1"/>
</dbReference>
<evidence type="ECO:0000259" key="4">
    <source>
        <dbReference type="Pfam" id="PF13751"/>
    </source>
</evidence>
<feature type="compositionally biased region" description="Basic and acidic residues" evidence="1">
    <location>
        <begin position="337"/>
        <end position="356"/>
    </location>
</feature>
<dbReference type="GO" id="GO:0006313">
    <property type="term" value="P:DNA transposition"/>
    <property type="evidence" value="ECO:0007669"/>
    <property type="project" value="InterPro"/>
</dbReference>
<organism evidence="5 6">
    <name type="scientific">Candidatus Dechloromonas phosphorivorans</name>
    <dbReference type="NCBI Taxonomy" id="2899244"/>
    <lineage>
        <taxon>Bacteria</taxon>
        <taxon>Pseudomonadati</taxon>
        <taxon>Pseudomonadota</taxon>
        <taxon>Betaproteobacteria</taxon>
        <taxon>Rhodocyclales</taxon>
        <taxon>Azonexaceae</taxon>
        <taxon>Dechloromonas</taxon>
    </lineage>
</organism>
<feature type="domain" description="Transposase InsH N-terminal" evidence="3">
    <location>
        <begin position="18"/>
        <end position="109"/>
    </location>
</feature>
<dbReference type="InterPro" id="IPR008490">
    <property type="entry name" value="Transposase_InsH_N"/>
</dbReference>
<dbReference type="GO" id="GO:0004803">
    <property type="term" value="F:transposase activity"/>
    <property type="evidence" value="ECO:0007669"/>
    <property type="project" value="InterPro"/>
</dbReference>
<evidence type="ECO:0000313" key="5">
    <source>
        <dbReference type="EMBL" id="MBK8890990.1"/>
    </source>
</evidence>
<dbReference type="Proteomes" id="UP000808146">
    <property type="component" value="Unassembled WGS sequence"/>
</dbReference>
<dbReference type="PANTHER" id="PTHR33408">
    <property type="entry name" value="TRANSPOSASE"/>
    <property type="match status" value="1"/>
</dbReference>
<protein>
    <submittedName>
        <fullName evidence="5">Transposase</fullName>
    </submittedName>
</protein>
<dbReference type="AlphaFoldDB" id="A0A9D7QNH4"/>
<reference evidence="5" key="1">
    <citation type="submission" date="2020-10" db="EMBL/GenBank/DDBJ databases">
        <title>Connecting structure to function with the recovery of over 1000 high-quality activated sludge metagenome-assembled genomes encoding full-length rRNA genes using long-read sequencing.</title>
        <authorList>
            <person name="Singleton C.M."/>
            <person name="Petriglieri F."/>
            <person name="Kristensen J.M."/>
            <person name="Kirkegaard R.H."/>
            <person name="Michaelsen T.Y."/>
            <person name="Andersen M.H."/>
            <person name="Karst S.M."/>
            <person name="Dueholm M.S."/>
            <person name="Nielsen P.H."/>
            <person name="Albertsen M."/>
        </authorList>
    </citation>
    <scope>NUCLEOTIDE SEQUENCE</scope>
    <source>
        <strain evidence="5">OdNE_18-Q3-R46-58_BAT3C.305</strain>
    </source>
</reference>
<dbReference type="EMBL" id="JADKBR010000016">
    <property type="protein sequence ID" value="MBK8890990.1"/>
    <property type="molecule type" value="Genomic_DNA"/>
</dbReference>
<evidence type="ECO:0000256" key="1">
    <source>
        <dbReference type="SAM" id="MobiDB-lite"/>
    </source>
</evidence>
<dbReference type="InterPro" id="IPR002559">
    <property type="entry name" value="Transposase_11"/>
</dbReference>
<feature type="compositionally biased region" description="Basic and acidic residues" evidence="1">
    <location>
        <begin position="199"/>
        <end position="219"/>
    </location>
</feature>
<evidence type="ECO:0000259" key="3">
    <source>
        <dbReference type="Pfam" id="PF05598"/>
    </source>
</evidence>
<dbReference type="Pfam" id="PF05598">
    <property type="entry name" value="DUF772"/>
    <property type="match status" value="1"/>
</dbReference>
<gene>
    <name evidence="5" type="ORF">IPN75_11725</name>
</gene>
<feature type="domain" description="Transposase IS4-like" evidence="2">
    <location>
        <begin position="243"/>
        <end position="339"/>
    </location>
</feature>
<dbReference type="Pfam" id="PF01609">
    <property type="entry name" value="DDE_Tnp_1"/>
    <property type="match status" value="1"/>
</dbReference>
<feature type="region of interest" description="Disordered" evidence="1">
    <location>
        <begin position="188"/>
        <end position="249"/>
    </location>
</feature>
<dbReference type="Pfam" id="PF13751">
    <property type="entry name" value="DDE_Tnp_1_6"/>
    <property type="match status" value="1"/>
</dbReference>
<feature type="region of interest" description="Disordered" evidence="1">
    <location>
        <begin position="337"/>
        <end position="365"/>
    </location>
</feature>
<proteinExistence type="predicted"/>
<evidence type="ECO:0000313" key="6">
    <source>
        <dbReference type="Proteomes" id="UP000808146"/>
    </source>
</evidence>
<name>A0A9D7QNH4_9RHOO</name>
<comment type="caution">
    <text evidence="5">The sequence shown here is derived from an EMBL/GenBank/DDBJ whole genome shotgun (WGS) entry which is preliminary data.</text>
</comment>
<sequence length="517" mass="58066">MARYKVIDTSPRFLAVDLEKQLLPGSFEYAVHHLLEREFDLSIFDTRYRNDRSGATAYPPGMLLKVILCAYAQGVVSSRGIERLCREHVTFIALSGDCAPHFTTLAAFVSSLDEEVAKLFAQVLYLCNRQGLIGREMFAIPQGDFLRGVDGVKLPSNASKAKSGTRADFAHQADKLEAAAQKMLERHRQNDTLPVEPDLAEKQRQKAERLQQEAAELRDWLTANPQDRKGSKGTIRKSNRTDPDSAKMATGKGVIQGYTGVAAVDAKHQIIIEAQAHGTGSEQELLLQVVRATRPHATPETLYTADAGYHSETNLQALAEEHIPALIADNGMRQRDERFKDQGKHKAKPDPLYDKAHPKKSAQRYRPQDFSLDPETGICTCPAGKPLYRNGSNCIHNGYVSTKYTGAQRDCLPCERRAKCLRTPEKTKVRQVSFFRGKAGATEESHSDRMKKAIDSEEGKARYGRRFATVEPVFGNVRHNKRLDRFTLRGRRKVNNQWQLYCLVHNIEKLAHHGYGQ</sequence>
<feature type="domain" description="Transposase DDE" evidence="4">
    <location>
        <begin position="380"/>
        <end position="511"/>
    </location>
</feature>
<dbReference type="InterPro" id="IPR025668">
    <property type="entry name" value="Tnp_DDE_dom"/>
</dbReference>
<dbReference type="GO" id="GO:0003677">
    <property type="term" value="F:DNA binding"/>
    <property type="evidence" value="ECO:0007669"/>
    <property type="project" value="InterPro"/>
</dbReference>
<evidence type="ECO:0000259" key="2">
    <source>
        <dbReference type="Pfam" id="PF01609"/>
    </source>
</evidence>
<accession>A0A9D7QNH4</accession>